<dbReference type="RefSeq" id="WP_155175293.1">
    <property type="nucleotide sequence ID" value="NZ_BAAAFL010000012.1"/>
</dbReference>
<evidence type="ECO:0000313" key="11">
    <source>
        <dbReference type="Proteomes" id="UP000798808"/>
    </source>
</evidence>
<dbReference type="SMART" id="SM00387">
    <property type="entry name" value="HATPase_c"/>
    <property type="match status" value="1"/>
</dbReference>
<dbReference type="EMBL" id="SMLW01000653">
    <property type="protein sequence ID" value="MTI28104.1"/>
    <property type="molecule type" value="Genomic_DNA"/>
</dbReference>
<dbReference type="SUPFAM" id="SSF55874">
    <property type="entry name" value="ATPase domain of HSP90 chaperone/DNA topoisomerase II/histidine kinase"/>
    <property type="match status" value="1"/>
</dbReference>
<evidence type="ECO:0000256" key="1">
    <source>
        <dbReference type="ARBA" id="ARBA00000085"/>
    </source>
</evidence>
<dbReference type="InterPro" id="IPR036890">
    <property type="entry name" value="HATPase_C_sf"/>
</dbReference>
<dbReference type="PANTHER" id="PTHR42878">
    <property type="entry name" value="TWO-COMPONENT HISTIDINE KINASE"/>
    <property type="match status" value="1"/>
</dbReference>
<dbReference type="Pfam" id="PF00512">
    <property type="entry name" value="HisKA"/>
    <property type="match status" value="1"/>
</dbReference>
<dbReference type="InterPro" id="IPR003661">
    <property type="entry name" value="HisK_dim/P_dom"/>
</dbReference>
<sequence length="243" mass="27273">MRTTLKIKEMNNLLNQELSEANSVLDKFVYSCSHDLKGPLASIKGLIRLAEKSTRDDITDECLHLINESVVRMDNFLKSLESFVGNARGPIVNTTIYFNESIAKVLDHYLDYARANKIKFRVRVKQDQKFVSDQLRITLILEHLIQNAVVFQDLKKTEKFVDIDVKVTPKHATIEVCDNGEGISKENINDIFQMFYRSSESSKGSGLGLYIVQEAVSKLGGEVSVASSKGVGSNFIVKIPNNL</sequence>
<dbReference type="InterPro" id="IPR036097">
    <property type="entry name" value="HisK_dim/P_sf"/>
</dbReference>
<evidence type="ECO:0000256" key="2">
    <source>
        <dbReference type="ARBA" id="ARBA00012438"/>
    </source>
</evidence>
<dbReference type="Gene3D" id="3.30.565.10">
    <property type="entry name" value="Histidine kinase-like ATPase, C-terminal domain"/>
    <property type="match status" value="1"/>
</dbReference>
<keyword evidence="8" id="KW-0902">Two-component regulatory system</keyword>
<dbReference type="InterPro" id="IPR004358">
    <property type="entry name" value="Sig_transdc_His_kin-like_C"/>
</dbReference>
<dbReference type="InterPro" id="IPR003594">
    <property type="entry name" value="HATPase_dom"/>
</dbReference>
<dbReference type="Gene3D" id="1.10.287.130">
    <property type="match status" value="1"/>
</dbReference>
<keyword evidence="7" id="KW-0067">ATP-binding</keyword>
<dbReference type="SUPFAM" id="SSF47384">
    <property type="entry name" value="Homodimeric domain of signal transducing histidine kinase"/>
    <property type="match status" value="1"/>
</dbReference>
<gene>
    <name evidence="10" type="ORF">E1163_24320</name>
</gene>
<dbReference type="EC" id="2.7.13.3" evidence="2"/>
<keyword evidence="4" id="KW-0808">Transferase</keyword>
<dbReference type="GO" id="GO:0016301">
    <property type="term" value="F:kinase activity"/>
    <property type="evidence" value="ECO:0007669"/>
    <property type="project" value="UniProtKB-KW"/>
</dbReference>
<dbReference type="PANTHER" id="PTHR42878:SF7">
    <property type="entry name" value="SENSOR HISTIDINE KINASE GLRK"/>
    <property type="match status" value="1"/>
</dbReference>
<dbReference type="PRINTS" id="PR00344">
    <property type="entry name" value="BCTRLSENSOR"/>
</dbReference>
<keyword evidence="11" id="KW-1185">Reference proteome</keyword>
<dbReference type="CDD" id="cd00082">
    <property type="entry name" value="HisKA"/>
    <property type="match status" value="1"/>
</dbReference>
<evidence type="ECO:0000259" key="9">
    <source>
        <dbReference type="PROSITE" id="PS50109"/>
    </source>
</evidence>
<reference evidence="10 11" key="1">
    <citation type="submission" date="2019-02" db="EMBL/GenBank/DDBJ databases">
        <authorList>
            <person name="Goldberg S.R."/>
            <person name="Haltli B.A."/>
            <person name="Correa H."/>
            <person name="Russell K.G."/>
        </authorList>
    </citation>
    <scope>NUCLEOTIDE SEQUENCE [LARGE SCALE GENOMIC DNA]</scope>
    <source>
        <strain evidence="10 11">JCM 16186</strain>
    </source>
</reference>
<protein>
    <recommendedName>
        <fullName evidence="2">histidine kinase</fullName>
        <ecNumber evidence="2">2.7.13.3</ecNumber>
    </recommendedName>
</protein>
<evidence type="ECO:0000313" key="10">
    <source>
        <dbReference type="EMBL" id="MTI28104.1"/>
    </source>
</evidence>
<evidence type="ECO:0000256" key="7">
    <source>
        <dbReference type="ARBA" id="ARBA00022840"/>
    </source>
</evidence>
<feature type="domain" description="Histidine kinase" evidence="9">
    <location>
        <begin position="31"/>
        <end position="243"/>
    </location>
</feature>
<dbReference type="SMART" id="SM00388">
    <property type="entry name" value="HisKA"/>
    <property type="match status" value="1"/>
</dbReference>
<keyword evidence="6 10" id="KW-0418">Kinase</keyword>
<evidence type="ECO:0000256" key="4">
    <source>
        <dbReference type="ARBA" id="ARBA00022679"/>
    </source>
</evidence>
<evidence type="ECO:0000256" key="3">
    <source>
        <dbReference type="ARBA" id="ARBA00022553"/>
    </source>
</evidence>
<evidence type="ECO:0000256" key="6">
    <source>
        <dbReference type="ARBA" id="ARBA00022777"/>
    </source>
</evidence>
<dbReference type="InterPro" id="IPR005467">
    <property type="entry name" value="His_kinase_dom"/>
</dbReference>
<accession>A0ABW9RV40</accession>
<keyword evidence="5" id="KW-0547">Nucleotide-binding</keyword>
<dbReference type="Pfam" id="PF02518">
    <property type="entry name" value="HATPase_c"/>
    <property type="match status" value="1"/>
</dbReference>
<evidence type="ECO:0000256" key="5">
    <source>
        <dbReference type="ARBA" id="ARBA00022741"/>
    </source>
</evidence>
<comment type="caution">
    <text evidence="10">The sequence shown here is derived from an EMBL/GenBank/DDBJ whole genome shotgun (WGS) entry which is preliminary data.</text>
</comment>
<organism evidence="10 11">
    <name type="scientific">Fulvivirga kasyanovii</name>
    <dbReference type="NCBI Taxonomy" id="396812"/>
    <lineage>
        <taxon>Bacteria</taxon>
        <taxon>Pseudomonadati</taxon>
        <taxon>Bacteroidota</taxon>
        <taxon>Cytophagia</taxon>
        <taxon>Cytophagales</taxon>
        <taxon>Fulvivirgaceae</taxon>
        <taxon>Fulvivirga</taxon>
    </lineage>
</organism>
<name>A0ABW9RV40_9BACT</name>
<evidence type="ECO:0000256" key="8">
    <source>
        <dbReference type="ARBA" id="ARBA00023012"/>
    </source>
</evidence>
<dbReference type="PROSITE" id="PS50109">
    <property type="entry name" value="HIS_KIN"/>
    <property type="match status" value="1"/>
</dbReference>
<dbReference type="Proteomes" id="UP000798808">
    <property type="component" value="Unassembled WGS sequence"/>
</dbReference>
<dbReference type="InterPro" id="IPR050351">
    <property type="entry name" value="BphY/WalK/GraS-like"/>
</dbReference>
<keyword evidence="3" id="KW-0597">Phosphoprotein</keyword>
<dbReference type="CDD" id="cd00075">
    <property type="entry name" value="HATPase"/>
    <property type="match status" value="1"/>
</dbReference>
<proteinExistence type="predicted"/>
<comment type="catalytic activity">
    <reaction evidence="1">
        <text>ATP + protein L-histidine = ADP + protein N-phospho-L-histidine.</text>
        <dbReference type="EC" id="2.7.13.3"/>
    </reaction>
</comment>